<evidence type="ECO:0000256" key="2">
    <source>
        <dbReference type="SAM" id="Phobius"/>
    </source>
</evidence>
<keyword evidence="2" id="KW-0812">Transmembrane</keyword>
<dbReference type="AlphaFoldDB" id="A0A2C9CQF5"/>
<dbReference type="Proteomes" id="UP000220034">
    <property type="component" value="Unassembled WGS sequence"/>
</dbReference>
<dbReference type="RefSeq" id="WP_097929072.1">
    <property type="nucleotide sequence ID" value="NZ_OCTN01000002.1"/>
</dbReference>
<evidence type="ECO:0000313" key="5">
    <source>
        <dbReference type="Proteomes" id="UP000220034"/>
    </source>
</evidence>
<dbReference type="PANTHER" id="PTHR34700:SF4">
    <property type="entry name" value="PHAGE-LIKE ELEMENT PBSX PROTEIN XKDP"/>
    <property type="match status" value="1"/>
</dbReference>
<dbReference type="InterPro" id="IPR013783">
    <property type="entry name" value="Ig-like_fold"/>
</dbReference>
<evidence type="ECO:0000256" key="1">
    <source>
        <dbReference type="SAM" id="MobiDB-lite"/>
    </source>
</evidence>
<name>A0A2C9CQF5_9RHOB</name>
<dbReference type="InterPro" id="IPR018392">
    <property type="entry name" value="LysM"/>
</dbReference>
<dbReference type="PROSITE" id="PS51782">
    <property type="entry name" value="LYSM"/>
    <property type="match status" value="1"/>
</dbReference>
<dbReference type="OrthoDB" id="370541at2"/>
<dbReference type="EMBL" id="OCTN01000002">
    <property type="protein sequence ID" value="SOH93492.1"/>
    <property type="molecule type" value="Genomic_DNA"/>
</dbReference>
<keyword evidence="5" id="KW-1185">Reference proteome</keyword>
<dbReference type="InterPro" id="IPR041498">
    <property type="entry name" value="Big_6"/>
</dbReference>
<dbReference type="InterPro" id="IPR052196">
    <property type="entry name" value="Bact_Kbp"/>
</dbReference>
<gene>
    <name evidence="4" type="ORF">SAMN06273572_102168</name>
</gene>
<feature type="region of interest" description="Disordered" evidence="1">
    <location>
        <begin position="156"/>
        <end position="176"/>
    </location>
</feature>
<dbReference type="Pfam" id="PF01476">
    <property type="entry name" value="LysM"/>
    <property type="match status" value="1"/>
</dbReference>
<dbReference type="Gene3D" id="3.10.350.10">
    <property type="entry name" value="LysM domain"/>
    <property type="match status" value="1"/>
</dbReference>
<sequence>MSQTKRIGLVVVPVIIGVVGWLWYQNREEAESVQQTPPAPVVEATVAGGDVVEPPETTSVVEVVTPPAPEAVEVAEQPPAAEAIVDTVVEVIKQAETATDTLEVPEVAAIADVIAEPVTVDETSQSTDIPPVAQDAPAIEPVAVLPVVEEAVEPVEATEADPMEQAAAEPQQSARPAPEFDLVRVETDGATVIAGRAEPGAEVTITVDGQAVGTATASARGEFVAMVDTPQTGAAQEIRLQTGSVEQGNESTSEEAVIVIVDTPSEDETQAEAPVVVLSTPATVEVIQPAIEQIAGQIVLDSISYSAEGDVVLSGRGQPGSAARIYANGAPITQADIRQDGNWSVVVNTINVGDYTLRVDEVDTEGEVTSRAESPFRRVNPDVAIATLAETGPLQQIVVQPGNNLWTIARERYGRGPLFTQIFTANSDQIRDPDLIYPGQIFSLPDD</sequence>
<dbReference type="Gene3D" id="2.60.40.10">
    <property type="entry name" value="Immunoglobulins"/>
    <property type="match status" value="2"/>
</dbReference>
<keyword evidence="2" id="KW-1133">Transmembrane helix</keyword>
<proteinExistence type="predicted"/>
<dbReference type="CDD" id="cd00118">
    <property type="entry name" value="LysM"/>
    <property type="match status" value="1"/>
</dbReference>
<evidence type="ECO:0000259" key="3">
    <source>
        <dbReference type="PROSITE" id="PS51782"/>
    </source>
</evidence>
<organism evidence="4 5">
    <name type="scientific">Pontivivens marinum</name>
    <dbReference type="NCBI Taxonomy" id="1690039"/>
    <lineage>
        <taxon>Bacteria</taxon>
        <taxon>Pseudomonadati</taxon>
        <taxon>Pseudomonadota</taxon>
        <taxon>Alphaproteobacteria</taxon>
        <taxon>Rhodobacterales</taxon>
        <taxon>Paracoccaceae</taxon>
        <taxon>Pontivivens</taxon>
    </lineage>
</organism>
<evidence type="ECO:0000313" key="4">
    <source>
        <dbReference type="EMBL" id="SOH93492.1"/>
    </source>
</evidence>
<accession>A0A2C9CQF5</accession>
<dbReference type="PANTHER" id="PTHR34700">
    <property type="entry name" value="POTASSIUM BINDING PROTEIN KBP"/>
    <property type="match status" value="1"/>
</dbReference>
<keyword evidence="2" id="KW-0472">Membrane</keyword>
<feature type="transmembrane region" description="Helical" evidence="2">
    <location>
        <begin position="7"/>
        <end position="24"/>
    </location>
</feature>
<reference evidence="5" key="1">
    <citation type="submission" date="2017-09" db="EMBL/GenBank/DDBJ databases">
        <authorList>
            <person name="Varghese N."/>
            <person name="Submissions S."/>
        </authorList>
    </citation>
    <scope>NUCLEOTIDE SEQUENCE [LARGE SCALE GENOMIC DNA]</scope>
    <source>
        <strain evidence="5">C7</strain>
    </source>
</reference>
<feature type="domain" description="LysM" evidence="3">
    <location>
        <begin position="395"/>
        <end position="444"/>
    </location>
</feature>
<dbReference type="Pfam" id="PF17936">
    <property type="entry name" value="Big_6"/>
    <property type="match status" value="1"/>
</dbReference>
<protein>
    <recommendedName>
        <fullName evidence="3">LysM domain-containing protein</fullName>
    </recommendedName>
</protein>
<dbReference type="InterPro" id="IPR036779">
    <property type="entry name" value="LysM_dom_sf"/>
</dbReference>